<gene>
    <name evidence="1" type="ORF">GSLYS_00003719001</name>
</gene>
<accession>A0AAV2H766</accession>
<dbReference type="EMBL" id="CAXITT010000051">
    <property type="protein sequence ID" value="CAL1529564.1"/>
    <property type="molecule type" value="Genomic_DNA"/>
</dbReference>
<comment type="caution">
    <text evidence="1">The sequence shown here is derived from an EMBL/GenBank/DDBJ whole genome shotgun (WGS) entry which is preliminary data.</text>
</comment>
<proteinExistence type="predicted"/>
<reference evidence="1 2" key="1">
    <citation type="submission" date="2024-04" db="EMBL/GenBank/DDBJ databases">
        <authorList>
            <consortium name="Genoscope - CEA"/>
            <person name="William W."/>
        </authorList>
    </citation>
    <scope>NUCLEOTIDE SEQUENCE [LARGE SCALE GENOMIC DNA]</scope>
</reference>
<sequence>MRCPFRKSFTKFDLSALVVMGCLTVAFPGFGRSSNVPDTCGDYFFLPTFLECDLYLEAVRCFNNNHTVIVTMATPSGDFLHSFEPSHGESSEQSLRCGESSEQSLRCISKNKYPGIIVRSNEDISVYVHKQLGDSMTVFPVDALARTYEIPRLAPPTSPGSKAIATLFVFTPFNNTSIAVTTLREIDGAATTSPTSSPTPLPSSSLSSTSMVLLDAFEISKYIINPQLRYRLSSTDVFGVILVQSRDPTLQNDSYCKNISLFDFVPPYSVRGTQFYIAFPNVTDFTMFIQGYPNDTVDITTDLMFTEFVLDQSGSSIRDVTRTTSAWVSATHDISIYVKLTICSNASSPPRLCADNGFFLPSVD</sequence>
<name>A0AAV2H766_LYMST</name>
<evidence type="ECO:0000313" key="1">
    <source>
        <dbReference type="EMBL" id="CAL1529564.1"/>
    </source>
</evidence>
<keyword evidence="2" id="KW-1185">Reference proteome</keyword>
<feature type="non-terminal residue" evidence="1">
    <location>
        <position position="364"/>
    </location>
</feature>
<dbReference type="AlphaFoldDB" id="A0AAV2H766"/>
<organism evidence="1 2">
    <name type="scientific">Lymnaea stagnalis</name>
    <name type="common">Great pond snail</name>
    <name type="synonym">Helix stagnalis</name>
    <dbReference type="NCBI Taxonomy" id="6523"/>
    <lineage>
        <taxon>Eukaryota</taxon>
        <taxon>Metazoa</taxon>
        <taxon>Spiralia</taxon>
        <taxon>Lophotrochozoa</taxon>
        <taxon>Mollusca</taxon>
        <taxon>Gastropoda</taxon>
        <taxon>Heterobranchia</taxon>
        <taxon>Euthyneura</taxon>
        <taxon>Panpulmonata</taxon>
        <taxon>Hygrophila</taxon>
        <taxon>Lymnaeoidea</taxon>
        <taxon>Lymnaeidae</taxon>
        <taxon>Lymnaea</taxon>
    </lineage>
</organism>
<dbReference type="Proteomes" id="UP001497497">
    <property type="component" value="Unassembled WGS sequence"/>
</dbReference>
<protein>
    <submittedName>
        <fullName evidence="1">Uncharacterized protein</fullName>
    </submittedName>
</protein>
<evidence type="ECO:0000313" key="2">
    <source>
        <dbReference type="Proteomes" id="UP001497497"/>
    </source>
</evidence>